<keyword evidence="1" id="KW-0175">Coiled coil</keyword>
<name>J9FPA1_9ZZZZ</name>
<proteinExistence type="predicted"/>
<organism evidence="2">
    <name type="scientific">gut metagenome</name>
    <dbReference type="NCBI Taxonomy" id="749906"/>
    <lineage>
        <taxon>unclassified sequences</taxon>
        <taxon>metagenomes</taxon>
        <taxon>organismal metagenomes</taxon>
    </lineage>
</organism>
<comment type="caution">
    <text evidence="2">The sequence shown here is derived from an EMBL/GenBank/DDBJ whole genome shotgun (WGS) entry which is preliminary data.</text>
</comment>
<evidence type="ECO:0000313" key="2">
    <source>
        <dbReference type="EMBL" id="EJW96766.1"/>
    </source>
</evidence>
<dbReference type="EMBL" id="AMCI01005116">
    <property type="protein sequence ID" value="EJW96766.1"/>
    <property type="molecule type" value="Genomic_DNA"/>
</dbReference>
<gene>
    <name evidence="2" type="ORF">EVA_15131</name>
</gene>
<dbReference type="AlphaFoldDB" id="J9FPA1"/>
<accession>J9FPA1</accession>
<reference evidence="2" key="1">
    <citation type="journal article" date="2012" name="PLoS ONE">
        <title>Gene sets for utilization of primary and secondary nutrition supplies in the distal gut of endangered iberian lynx.</title>
        <authorList>
            <person name="Alcaide M."/>
            <person name="Messina E."/>
            <person name="Richter M."/>
            <person name="Bargiela R."/>
            <person name="Peplies J."/>
            <person name="Huws S.A."/>
            <person name="Newbold C.J."/>
            <person name="Golyshin P.N."/>
            <person name="Simon M.A."/>
            <person name="Lopez G."/>
            <person name="Yakimov M.M."/>
            <person name="Ferrer M."/>
        </authorList>
    </citation>
    <scope>NUCLEOTIDE SEQUENCE</scope>
</reference>
<protein>
    <submittedName>
        <fullName evidence="2">Uncharacterized protein</fullName>
    </submittedName>
</protein>
<sequence length="244" mass="28769">MSLHSGTCRQRTQTRIDQEALQREMARLEIQLIALLIELNTPIEFQFAVAGLTQRIQTVIAIFNRRLTLQAEVVGYGKLHLVLWQELMRKRQTMRPQFKTQFARTSLLHRLLHPSLHICHENGRPGQTESIHLHAVGISIHSNVQCNRRFWYCLHPFLFQVAIRHPFKVLYRQIATQVQLRSTSFSLHQRRPFQQGITIQVRLIRIQYKITQSHLVVIHIESPRQILQSQATPFVERQMLQARR</sequence>
<evidence type="ECO:0000256" key="1">
    <source>
        <dbReference type="SAM" id="Coils"/>
    </source>
</evidence>
<feature type="coiled-coil region" evidence="1">
    <location>
        <begin position="11"/>
        <end position="38"/>
    </location>
</feature>